<dbReference type="RefSeq" id="WP_222317292.1">
    <property type="nucleotide sequence ID" value="NZ_CP081833.1"/>
</dbReference>
<dbReference type="NCBIfam" id="TIGR00079">
    <property type="entry name" value="pept_deformyl"/>
    <property type="match status" value="1"/>
</dbReference>
<name>A0AAE9XH13_9ENTE</name>
<keyword evidence="2 3" id="KW-0378">Hydrolase</keyword>
<dbReference type="PRINTS" id="PR01576">
    <property type="entry name" value="PDEFORMYLASE"/>
</dbReference>
<gene>
    <name evidence="2 3" type="primary">def</name>
    <name evidence="3" type="ORF">PML95_05145</name>
</gene>
<dbReference type="GO" id="GO:0042586">
    <property type="term" value="F:peptide deformylase activity"/>
    <property type="evidence" value="ECO:0007669"/>
    <property type="project" value="UniProtKB-UniRule"/>
</dbReference>
<dbReference type="PANTHER" id="PTHR10458">
    <property type="entry name" value="PEPTIDE DEFORMYLASE"/>
    <property type="match status" value="1"/>
</dbReference>
<protein>
    <recommendedName>
        <fullName evidence="2">Peptide deformylase</fullName>
        <shortName evidence="2">PDF</shortName>
        <ecNumber evidence="2">3.5.1.88</ecNumber>
    </recommendedName>
    <alternativeName>
        <fullName evidence="2">Polypeptide deformylase</fullName>
    </alternativeName>
</protein>
<feature type="binding site" evidence="2">
    <location>
        <position position="89"/>
    </location>
    <ligand>
        <name>Fe cation</name>
        <dbReference type="ChEBI" id="CHEBI:24875"/>
    </ligand>
</feature>
<dbReference type="AlphaFoldDB" id="A0AAE9XH13"/>
<sequence>MSYPIVIHPNQKLTRPSQEVGVISDELIQMLDRMKRTMDAHDGIGLAAPQIGKNIRVAIVQLDPEDDVLELINPEIIFHEGENIDVEGCLSLPHQYGTVKRYETIIVRYFDREGDEYELEADDYFARAIQHEIDHLNGILFIDKMIERIAEEDLEDYMEGRRND</sequence>
<reference evidence="3" key="1">
    <citation type="submission" date="2023-01" db="EMBL/GenBank/DDBJ databases">
        <title>Oxazolidinone resistance genes in florfenicol resistant enterococci from beef cattle and veal calves at slaughter.</title>
        <authorList>
            <person name="Biggel M."/>
        </authorList>
    </citation>
    <scope>NUCLEOTIDE SEQUENCE</scope>
    <source>
        <strain evidence="3">K204-1</strain>
    </source>
</reference>
<dbReference type="SUPFAM" id="SSF56420">
    <property type="entry name" value="Peptide deformylase"/>
    <property type="match status" value="1"/>
</dbReference>
<dbReference type="Pfam" id="PF01327">
    <property type="entry name" value="Pep_deformylase"/>
    <property type="match status" value="1"/>
</dbReference>
<comment type="catalytic activity">
    <reaction evidence="2">
        <text>N-terminal N-formyl-L-methionyl-[peptide] + H2O = N-terminal L-methionyl-[peptide] + formate</text>
        <dbReference type="Rhea" id="RHEA:24420"/>
        <dbReference type="Rhea" id="RHEA-COMP:10639"/>
        <dbReference type="Rhea" id="RHEA-COMP:10640"/>
        <dbReference type="ChEBI" id="CHEBI:15377"/>
        <dbReference type="ChEBI" id="CHEBI:15740"/>
        <dbReference type="ChEBI" id="CHEBI:49298"/>
        <dbReference type="ChEBI" id="CHEBI:64731"/>
        <dbReference type="EC" id="3.5.1.88"/>
    </reaction>
</comment>
<proteinExistence type="inferred from homology"/>
<dbReference type="HAMAP" id="MF_00163">
    <property type="entry name" value="Pep_deformylase"/>
    <property type="match status" value="1"/>
</dbReference>
<dbReference type="InterPro" id="IPR036821">
    <property type="entry name" value="Peptide_deformylase_sf"/>
</dbReference>
<comment type="similarity">
    <text evidence="1 2">Belongs to the polypeptide deformylase family.</text>
</comment>
<keyword evidence="2" id="KW-0648">Protein biosynthesis</keyword>
<dbReference type="GO" id="GO:0046872">
    <property type="term" value="F:metal ion binding"/>
    <property type="evidence" value="ECO:0007669"/>
    <property type="project" value="UniProtKB-KW"/>
</dbReference>
<evidence type="ECO:0000313" key="4">
    <source>
        <dbReference type="Proteomes" id="UP001179600"/>
    </source>
</evidence>
<dbReference type="Gene3D" id="3.90.45.10">
    <property type="entry name" value="Peptide deformylase"/>
    <property type="match status" value="1"/>
</dbReference>
<accession>A0AAE9XH13</accession>
<evidence type="ECO:0000313" key="3">
    <source>
        <dbReference type="EMBL" id="WCG21795.1"/>
    </source>
</evidence>
<keyword evidence="2" id="KW-0479">Metal-binding</keyword>
<dbReference type="PIRSF" id="PIRSF004749">
    <property type="entry name" value="Pep_def"/>
    <property type="match status" value="1"/>
</dbReference>
<evidence type="ECO:0000256" key="2">
    <source>
        <dbReference type="HAMAP-Rule" id="MF_00163"/>
    </source>
</evidence>
<feature type="binding site" evidence="2">
    <location>
        <position position="135"/>
    </location>
    <ligand>
        <name>Fe cation</name>
        <dbReference type="ChEBI" id="CHEBI:24875"/>
    </ligand>
</feature>
<dbReference type="InterPro" id="IPR023635">
    <property type="entry name" value="Peptide_deformylase"/>
</dbReference>
<dbReference type="EC" id="3.5.1.88" evidence="2"/>
<dbReference type="PANTHER" id="PTHR10458:SF22">
    <property type="entry name" value="PEPTIDE DEFORMYLASE"/>
    <property type="match status" value="1"/>
</dbReference>
<dbReference type="Proteomes" id="UP001179600">
    <property type="component" value="Chromosome"/>
</dbReference>
<dbReference type="NCBIfam" id="NF001159">
    <property type="entry name" value="PRK00150.1-3"/>
    <property type="match status" value="1"/>
</dbReference>
<feature type="active site" evidence="2">
    <location>
        <position position="132"/>
    </location>
</feature>
<dbReference type="EMBL" id="CP116507">
    <property type="protein sequence ID" value="WCG21795.1"/>
    <property type="molecule type" value="Genomic_DNA"/>
</dbReference>
<dbReference type="CDD" id="cd00487">
    <property type="entry name" value="Pep_deformylase"/>
    <property type="match status" value="1"/>
</dbReference>
<feature type="binding site" evidence="2">
    <location>
        <position position="131"/>
    </location>
    <ligand>
        <name>Fe cation</name>
        <dbReference type="ChEBI" id="CHEBI:24875"/>
    </ligand>
</feature>
<organism evidence="3 4">
    <name type="scientific">Vagococcus lutrae</name>
    <dbReference type="NCBI Taxonomy" id="81947"/>
    <lineage>
        <taxon>Bacteria</taxon>
        <taxon>Bacillati</taxon>
        <taxon>Bacillota</taxon>
        <taxon>Bacilli</taxon>
        <taxon>Lactobacillales</taxon>
        <taxon>Enterococcaceae</taxon>
        <taxon>Vagococcus</taxon>
    </lineage>
</organism>
<keyword evidence="2" id="KW-0408">Iron</keyword>
<comment type="cofactor">
    <cofactor evidence="2">
        <name>Fe(2+)</name>
        <dbReference type="ChEBI" id="CHEBI:29033"/>
    </cofactor>
    <text evidence="2">Binds 1 Fe(2+) ion.</text>
</comment>
<comment type="function">
    <text evidence="2">Removes the formyl group from the N-terminal Met of newly synthesized proteins. Requires at least a dipeptide for an efficient rate of reaction. N-terminal L-methionine is a prerequisite for activity but the enzyme has broad specificity at other positions.</text>
</comment>
<evidence type="ECO:0000256" key="1">
    <source>
        <dbReference type="ARBA" id="ARBA00010759"/>
    </source>
</evidence>
<dbReference type="GO" id="GO:0006412">
    <property type="term" value="P:translation"/>
    <property type="evidence" value="ECO:0007669"/>
    <property type="project" value="UniProtKB-UniRule"/>
</dbReference>